<dbReference type="GO" id="GO:0046872">
    <property type="term" value="F:metal ion binding"/>
    <property type="evidence" value="ECO:0007669"/>
    <property type="project" value="UniProtKB-KW"/>
</dbReference>
<dbReference type="PANTHER" id="PTHR45962:SF1">
    <property type="entry name" value="N-FATTY-ACYL-AMINO ACID SYNTHASE_HYDROLASE PM20D1"/>
    <property type="match status" value="1"/>
</dbReference>
<keyword evidence="10" id="KW-0121">Carboxypeptidase</keyword>
<evidence type="ECO:0000256" key="4">
    <source>
        <dbReference type="ARBA" id="ARBA00022801"/>
    </source>
</evidence>
<keyword evidence="3 7" id="KW-0479">Metal-binding</keyword>
<evidence type="ECO:0000256" key="2">
    <source>
        <dbReference type="ARBA" id="ARBA00022670"/>
    </source>
</evidence>
<feature type="binding site" evidence="7">
    <location>
        <position position="185"/>
    </location>
    <ligand>
        <name>Zn(2+)</name>
        <dbReference type="ChEBI" id="CHEBI:29105"/>
        <label>2</label>
    </ligand>
</feature>
<dbReference type="PROSITE" id="PS00758">
    <property type="entry name" value="ARGE_DAPE_CPG2_1"/>
    <property type="match status" value="1"/>
</dbReference>
<feature type="binding site" evidence="7">
    <location>
        <position position="284"/>
    </location>
    <ligand>
        <name>Zn(2+)</name>
        <dbReference type="ChEBI" id="CHEBI:29105"/>
        <label>2</label>
    </ligand>
</feature>
<dbReference type="InterPro" id="IPR002933">
    <property type="entry name" value="Peptidase_M20"/>
</dbReference>
<evidence type="ECO:0000259" key="9">
    <source>
        <dbReference type="Pfam" id="PF07687"/>
    </source>
</evidence>
<keyword evidence="4" id="KW-0378">Hydrolase</keyword>
<keyword evidence="2" id="KW-0645">Protease</keyword>
<dbReference type="Pfam" id="PF07687">
    <property type="entry name" value="M20_dimer"/>
    <property type="match status" value="1"/>
</dbReference>
<dbReference type="FunFam" id="3.40.630.10:FF:000027">
    <property type="entry name" value="N-fatty-acyl-amino acid synthase/hydrolase PM20D1"/>
    <property type="match status" value="1"/>
</dbReference>
<dbReference type="STRING" id="1296096.A0A1B9IAU4"/>
<evidence type="ECO:0000313" key="11">
    <source>
        <dbReference type="EMBL" id="WWC69233.1"/>
    </source>
</evidence>
<dbReference type="Pfam" id="PF01546">
    <property type="entry name" value="Peptidase_M20"/>
    <property type="match status" value="1"/>
</dbReference>
<evidence type="ECO:0000313" key="10">
    <source>
        <dbReference type="EMBL" id="OCF52534.1"/>
    </source>
</evidence>
<reference evidence="10" key="3">
    <citation type="submission" date="2016-07" db="EMBL/GenBank/DDBJ databases">
        <title>Evolution of pathogenesis and genome organization in the Tremellales.</title>
        <authorList>
            <person name="Cuomo C."/>
            <person name="Litvintseva A."/>
            <person name="Heitman J."/>
            <person name="Chen Y."/>
            <person name="Sun S."/>
            <person name="Springer D."/>
            <person name="Dromer F."/>
            <person name="Young S."/>
            <person name="Zeng Q."/>
            <person name="Chapman S."/>
            <person name="Gujja S."/>
            <person name="Saif S."/>
            <person name="Birren B."/>
        </authorList>
    </citation>
    <scope>NUCLEOTIDE SEQUENCE</scope>
    <source>
        <strain evidence="10">CBS 10737</strain>
    </source>
</reference>
<dbReference type="RefSeq" id="XP_019013753.1">
    <property type="nucleotide sequence ID" value="XM_019153592.1"/>
</dbReference>
<dbReference type="OrthoDB" id="3064516at2759"/>
<reference evidence="11" key="2">
    <citation type="submission" date="2013-07" db="EMBL/GenBank/DDBJ databases">
        <authorList>
            <consortium name="The Broad Institute Genome Sequencing Platform"/>
            <person name="Cuomo C."/>
            <person name="Litvintseva A."/>
            <person name="Chen Y."/>
            <person name="Heitman J."/>
            <person name="Sun S."/>
            <person name="Springer D."/>
            <person name="Dromer F."/>
            <person name="Young S.K."/>
            <person name="Zeng Q."/>
            <person name="Gargeya S."/>
            <person name="Fitzgerald M."/>
            <person name="Abouelleil A."/>
            <person name="Alvarado L."/>
            <person name="Berlin A.M."/>
            <person name="Chapman S.B."/>
            <person name="Dewar J."/>
            <person name="Goldberg J."/>
            <person name="Griggs A."/>
            <person name="Gujja S."/>
            <person name="Hansen M."/>
            <person name="Howarth C."/>
            <person name="Imamovic A."/>
            <person name="Larimer J."/>
            <person name="McCowan C."/>
            <person name="Murphy C."/>
            <person name="Pearson M."/>
            <person name="Priest M."/>
            <person name="Roberts A."/>
            <person name="Saif S."/>
            <person name="Shea T."/>
            <person name="Sykes S."/>
            <person name="Wortman J."/>
            <person name="Nusbaum C."/>
            <person name="Birren B."/>
        </authorList>
    </citation>
    <scope>NUCLEOTIDE SEQUENCE</scope>
    <source>
        <strain evidence="11">CBS 10737</strain>
    </source>
</reference>
<accession>A0A1B9IAU4</accession>
<evidence type="ECO:0000256" key="3">
    <source>
        <dbReference type="ARBA" id="ARBA00022723"/>
    </source>
</evidence>
<reference evidence="11" key="4">
    <citation type="submission" date="2024-02" db="EMBL/GenBank/DDBJ databases">
        <title>Comparative genomics of Cryptococcus and Kwoniella reveals pathogenesis evolution and contrasting modes of karyotype evolution via chromosome fusion or intercentromeric recombination.</title>
        <authorList>
            <person name="Coelho M.A."/>
            <person name="David-Palma M."/>
            <person name="Shea T."/>
            <person name="Bowers K."/>
            <person name="McGinley-Smith S."/>
            <person name="Mohammad A.W."/>
            <person name="Gnirke A."/>
            <person name="Yurkov A.M."/>
            <person name="Nowrousian M."/>
            <person name="Sun S."/>
            <person name="Cuomo C.A."/>
            <person name="Heitman J."/>
        </authorList>
    </citation>
    <scope>NUCLEOTIDE SEQUENCE</scope>
    <source>
        <strain evidence="11">CBS 10737</strain>
    </source>
</reference>
<feature type="active site" description="Proton acceptor" evidence="6">
    <location>
        <position position="254"/>
    </location>
</feature>
<keyword evidence="5 7" id="KW-0862">Zinc</keyword>
<keyword evidence="12" id="KW-1185">Reference proteome</keyword>
<dbReference type="InterPro" id="IPR011650">
    <property type="entry name" value="Peptidase_M20_dimer"/>
</dbReference>
<protein>
    <submittedName>
        <fullName evidence="10">Gly-Xaa carboxypeptidase</fullName>
    </submittedName>
</protein>
<feature type="binding site" evidence="7">
    <location>
        <position position="220"/>
    </location>
    <ligand>
        <name>Zn(2+)</name>
        <dbReference type="ChEBI" id="CHEBI:29105"/>
        <label>1</label>
    </ligand>
</feature>
<comment type="similarity">
    <text evidence="1">Belongs to the peptidase M20A family.</text>
</comment>
<evidence type="ECO:0000313" key="12">
    <source>
        <dbReference type="Proteomes" id="UP000094020"/>
    </source>
</evidence>
<evidence type="ECO:0000256" key="8">
    <source>
        <dbReference type="SAM" id="Phobius"/>
    </source>
</evidence>
<feature type="transmembrane region" description="Helical" evidence="8">
    <location>
        <begin position="30"/>
        <end position="48"/>
    </location>
</feature>
<dbReference type="PIRSF" id="PIRSF037217">
    <property type="entry name" value="Carboxypeptidase_S"/>
    <property type="match status" value="1"/>
</dbReference>
<dbReference type="Gene3D" id="3.40.630.10">
    <property type="entry name" value="Zn peptidases"/>
    <property type="match status" value="1"/>
</dbReference>
<dbReference type="GO" id="GO:0051603">
    <property type="term" value="P:proteolysis involved in protein catabolic process"/>
    <property type="evidence" value="ECO:0007669"/>
    <property type="project" value="TreeGrafter"/>
</dbReference>
<feature type="domain" description="Peptidase M20 dimerisation" evidence="9">
    <location>
        <begin position="304"/>
        <end position="458"/>
    </location>
</feature>
<keyword evidence="8" id="KW-0812">Transmembrane</keyword>
<evidence type="ECO:0000256" key="1">
    <source>
        <dbReference type="ARBA" id="ARBA00006247"/>
    </source>
</evidence>
<dbReference type="GO" id="GO:0004181">
    <property type="term" value="F:metallocarboxypeptidase activity"/>
    <property type="evidence" value="ECO:0007669"/>
    <property type="project" value="InterPro"/>
</dbReference>
<evidence type="ECO:0000256" key="5">
    <source>
        <dbReference type="ARBA" id="ARBA00022833"/>
    </source>
</evidence>
<reference evidence="10" key="1">
    <citation type="submission" date="2013-07" db="EMBL/GenBank/DDBJ databases">
        <title>The Genome Sequence of Cryptococcus pinus CBS10737.</title>
        <authorList>
            <consortium name="The Broad Institute Genome Sequencing Platform"/>
            <person name="Cuomo C."/>
            <person name="Litvintseva A."/>
            <person name="Chen Y."/>
            <person name="Heitman J."/>
            <person name="Sun S."/>
            <person name="Springer D."/>
            <person name="Dromer F."/>
            <person name="Young S.K."/>
            <person name="Zeng Q."/>
            <person name="Gargeya S."/>
            <person name="Fitzgerald M."/>
            <person name="Abouelleil A."/>
            <person name="Alvarado L."/>
            <person name="Berlin A.M."/>
            <person name="Chapman S.B."/>
            <person name="Dewar J."/>
            <person name="Goldberg J."/>
            <person name="Griggs A."/>
            <person name="Gujja S."/>
            <person name="Hansen M."/>
            <person name="Howarth C."/>
            <person name="Imamovic A."/>
            <person name="Larimer J."/>
            <person name="McCowan C."/>
            <person name="Murphy C."/>
            <person name="Pearson M."/>
            <person name="Priest M."/>
            <person name="Roberts A."/>
            <person name="Saif S."/>
            <person name="Shea T."/>
            <person name="Sykes S."/>
            <person name="Wortman J."/>
            <person name="Nusbaum C."/>
            <person name="Birren B."/>
        </authorList>
    </citation>
    <scope>NUCLEOTIDE SEQUENCE [LARGE SCALE GENOMIC DNA]</scope>
    <source>
        <strain evidence="10">CBS 10737</strain>
    </source>
</reference>
<dbReference type="InterPro" id="IPR036264">
    <property type="entry name" value="Bact_exopeptidase_dim_dom"/>
</dbReference>
<keyword evidence="8" id="KW-0472">Membrane</keyword>
<dbReference type="GeneID" id="30170194"/>
<proteinExistence type="inferred from homology"/>
<feature type="binding site" evidence="7">
    <location>
        <position position="557"/>
    </location>
    <ligand>
        <name>Zn(2+)</name>
        <dbReference type="ChEBI" id="CHEBI:29105"/>
        <label>1</label>
    </ligand>
</feature>
<dbReference type="InterPro" id="IPR001261">
    <property type="entry name" value="ArgE/DapE_CS"/>
</dbReference>
<gene>
    <name evidence="10" type="ORF">I206_01825</name>
    <name evidence="11" type="ORF">I206_103170</name>
</gene>
<feature type="binding site" evidence="7">
    <location>
        <position position="220"/>
    </location>
    <ligand>
        <name>Zn(2+)</name>
        <dbReference type="ChEBI" id="CHEBI:29105"/>
        <label>2</label>
    </ligand>
</feature>
<dbReference type="KEGG" id="kpin:30170194"/>
<dbReference type="Gene3D" id="3.30.70.360">
    <property type="match status" value="1"/>
</dbReference>
<dbReference type="EMBL" id="KI894008">
    <property type="protein sequence ID" value="OCF52534.1"/>
    <property type="molecule type" value="Genomic_DNA"/>
</dbReference>
<dbReference type="SUPFAM" id="SSF53187">
    <property type="entry name" value="Zn-dependent exopeptidases"/>
    <property type="match status" value="1"/>
</dbReference>
<dbReference type="GO" id="GO:0000328">
    <property type="term" value="C:fungal-type vacuole lumen"/>
    <property type="evidence" value="ECO:0007669"/>
    <property type="project" value="TreeGrafter"/>
</dbReference>
<dbReference type="AlphaFoldDB" id="A0A1B9IAU4"/>
<feature type="binding site" evidence="7">
    <location>
        <position position="255"/>
    </location>
    <ligand>
        <name>Zn(2+)</name>
        <dbReference type="ChEBI" id="CHEBI:29105"/>
        <label>1</label>
    </ligand>
</feature>
<evidence type="ECO:0000256" key="6">
    <source>
        <dbReference type="PIRSR" id="PIRSR037217-1"/>
    </source>
</evidence>
<dbReference type="CDD" id="cd05674">
    <property type="entry name" value="M20_yscS"/>
    <property type="match status" value="1"/>
</dbReference>
<evidence type="ECO:0000256" key="7">
    <source>
        <dbReference type="PIRSR" id="PIRSR037217-2"/>
    </source>
</evidence>
<organism evidence="10">
    <name type="scientific">Kwoniella pini CBS 10737</name>
    <dbReference type="NCBI Taxonomy" id="1296096"/>
    <lineage>
        <taxon>Eukaryota</taxon>
        <taxon>Fungi</taxon>
        <taxon>Dikarya</taxon>
        <taxon>Basidiomycota</taxon>
        <taxon>Agaricomycotina</taxon>
        <taxon>Tremellomycetes</taxon>
        <taxon>Tremellales</taxon>
        <taxon>Cryptococcaceae</taxon>
        <taxon>Kwoniella</taxon>
    </lineage>
</organism>
<dbReference type="PANTHER" id="PTHR45962">
    <property type="entry name" value="N-FATTY-ACYL-AMINO ACID SYNTHASE/HYDROLASE PM20D1"/>
    <property type="match status" value="1"/>
</dbReference>
<keyword evidence="8" id="KW-1133">Transmembrane helix</keyword>
<dbReference type="SUPFAM" id="SSF55031">
    <property type="entry name" value="Bacterial exopeptidase dimerisation domain"/>
    <property type="match status" value="1"/>
</dbReference>
<name>A0A1B9IAU4_9TREE</name>
<dbReference type="InterPro" id="IPR017141">
    <property type="entry name" value="Pept_M20_carboxypep"/>
</dbReference>
<dbReference type="Proteomes" id="UP000094020">
    <property type="component" value="Chromosome 4"/>
</dbReference>
<dbReference type="EMBL" id="CP144522">
    <property type="protein sequence ID" value="WWC69233.1"/>
    <property type="molecule type" value="Genomic_DNA"/>
</dbReference>
<feature type="active site" evidence="6">
    <location>
        <position position="187"/>
    </location>
</feature>
<dbReference type="InterPro" id="IPR047177">
    <property type="entry name" value="Pept_M20A"/>
</dbReference>
<sequence length="589" mass="65209">MSEKSTSTSLPLPSIGSYKIHKKSSNKPKIFLGILFILATLVNFGPSLKSINPLNKNDNDLISFEETENWLNKFDFEDLQDWSKCPKQPKPLFPNSTWNLTEEEKKKLVATYSKAVQIPTQSFDDNGEPNEDPRWEPFFDFQNWLKDTFPLAHETAKIEYINTLGILATFEGSDPSLKPLLLMAHYDVVPAPKDTYDRWTHPPFSGYNDGTYIWGRGAGDDKPLLVAQWESITNLLENGFKPRRTIILSHGNDEEEVFARRGQGHIAPFLEKRYGKDGLLMVIDEGSGTVDDFYGAPFAIPGMGEKGYMDIIISVGTAGGHSSVPPKHSGIGITSEVVLALENNPFPTKLTPASPFLTSLQCAFAHSPDLPKKYSKLLSSEGPNSYPELANIISQESLSRKALVGTTTAVDVINGGSKVNSLPEQVNTLVNFRIDFTESINSTKNHINKLANKIAKENNLNYFGFENKEKEELGGKYLSIDIMGLSLEPAPRTPAHGGVWDLFAGTVKAVIPGPNGEERIVTPFASTGNTDCKMYYNLTKNIYRFMGSSASSGFAAHTVDEKFAIEGYFQIIKWVHAIIQNADAYSGEE</sequence>